<evidence type="ECO:0000313" key="2">
    <source>
        <dbReference type="Proteomes" id="UP001164250"/>
    </source>
</evidence>
<organism evidence="1 2">
    <name type="scientific">Pistacia atlantica</name>
    <dbReference type="NCBI Taxonomy" id="434234"/>
    <lineage>
        <taxon>Eukaryota</taxon>
        <taxon>Viridiplantae</taxon>
        <taxon>Streptophyta</taxon>
        <taxon>Embryophyta</taxon>
        <taxon>Tracheophyta</taxon>
        <taxon>Spermatophyta</taxon>
        <taxon>Magnoliopsida</taxon>
        <taxon>eudicotyledons</taxon>
        <taxon>Gunneridae</taxon>
        <taxon>Pentapetalae</taxon>
        <taxon>rosids</taxon>
        <taxon>malvids</taxon>
        <taxon>Sapindales</taxon>
        <taxon>Anacardiaceae</taxon>
        <taxon>Pistacia</taxon>
    </lineage>
</organism>
<dbReference type="Proteomes" id="UP001164250">
    <property type="component" value="Chromosome 13"/>
</dbReference>
<gene>
    <name evidence="1" type="ORF">Patl1_24347</name>
</gene>
<name>A0ACC0ZYM0_9ROSI</name>
<keyword evidence="2" id="KW-1185">Reference proteome</keyword>
<protein>
    <submittedName>
        <fullName evidence="1">Uncharacterized protein</fullName>
    </submittedName>
</protein>
<reference evidence="2" key="1">
    <citation type="journal article" date="2023" name="G3 (Bethesda)">
        <title>Genome assembly and association tests identify interacting loci associated with vigor, precocity, and sex in interspecific pistachio rootstocks.</title>
        <authorList>
            <person name="Palmer W."/>
            <person name="Jacygrad E."/>
            <person name="Sagayaradj S."/>
            <person name="Cavanaugh K."/>
            <person name="Han R."/>
            <person name="Bertier L."/>
            <person name="Beede B."/>
            <person name="Kafkas S."/>
            <person name="Golino D."/>
            <person name="Preece J."/>
            <person name="Michelmore R."/>
        </authorList>
    </citation>
    <scope>NUCLEOTIDE SEQUENCE [LARGE SCALE GENOMIC DNA]</scope>
</reference>
<accession>A0ACC0ZYM0</accession>
<comment type="caution">
    <text evidence="1">The sequence shown here is derived from an EMBL/GenBank/DDBJ whole genome shotgun (WGS) entry which is preliminary data.</text>
</comment>
<sequence>MVFPELWCMPQLFTASIAAFYEGYYANKGIGVHWRTVAVEFKADSNGDIREVKLKNGRVLEADIVVGQVEESKGGIKTDEFFKTSVPDVYVVGNVPTLPLNLYNNVMRIIEHVDHARKSAEQAVKAIKACEDGRKTVEEYDYVPFFFSRSFDLSCKFYGNSGRKATVFGDNNPALPQRFRTYILDQRWKRLLEHSLKV</sequence>
<proteinExistence type="predicted"/>
<dbReference type="EMBL" id="CM047909">
    <property type="protein sequence ID" value="KAJ0079662.1"/>
    <property type="molecule type" value="Genomic_DNA"/>
</dbReference>
<evidence type="ECO:0000313" key="1">
    <source>
        <dbReference type="EMBL" id="KAJ0079662.1"/>
    </source>
</evidence>